<feature type="domain" description="Protein kinase" evidence="18">
    <location>
        <begin position="15"/>
        <end position="303"/>
    </location>
</feature>
<dbReference type="GO" id="GO:0004674">
    <property type="term" value="F:protein serine/threonine kinase activity"/>
    <property type="evidence" value="ECO:0007669"/>
    <property type="project" value="UniProtKB-KW"/>
</dbReference>
<evidence type="ECO:0000256" key="4">
    <source>
        <dbReference type="ARBA" id="ARBA00022475"/>
    </source>
</evidence>
<keyword evidence="12 17" id="KW-0067">ATP-binding</keyword>
<dbReference type="SUPFAM" id="SSF56112">
    <property type="entry name" value="Protein kinase-like (PK-like)"/>
    <property type="match status" value="3"/>
</dbReference>
<keyword evidence="9" id="KW-0677">Repeat</keyword>
<evidence type="ECO:0000256" key="1">
    <source>
        <dbReference type="ARBA" id="ARBA00004251"/>
    </source>
</evidence>
<dbReference type="GO" id="GO:0005886">
    <property type="term" value="C:plasma membrane"/>
    <property type="evidence" value="ECO:0007669"/>
    <property type="project" value="UniProtKB-SubCell"/>
</dbReference>
<name>A0A3B6APQ8_WHEAT</name>
<evidence type="ECO:0000256" key="12">
    <source>
        <dbReference type="ARBA" id="ARBA00022840"/>
    </source>
</evidence>
<dbReference type="GO" id="GO:0005524">
    <property type="term" value="F:ATP binding"/>
    <property type="evidence" value="ECO:0007669"/>
    <property type="project" value="UniProtKB-UniRule"/>
</dbReference>
<dbReference type="PANTHER" id="PTHR45707:SF46">
    <property type="entry name" value="PROTEIN KINASE DOMAIN-CONTAINING PROTEIN"/>
    <property type="match status" value="1"/>
</dbReference>
<evidence type="ECO:0000256" key="14">
    <source>
        <dbReference type="ARBA" id="ARBA00023136"/>
    </source>
</evidence>
<dbReference type="Proteomes" id="UP000019116">
    <property type="component" value="Chromosome 2A"/>
</dbReference>
<evidence type="ECO:0000256" key="10">
    <source>
        <dbReference type="ARBA" id="ARBA00022741"/>
    </source>
</evidence>
<comment type="subcellular location">
    <subcellularLocation>
        <location evidence="1">Cell membrane</location>
        <topology evidence="1">Single-pass type I membrane protein</topology>
    </subcellularLocation>
</comment>
<dbReference type="FunFam" id="1.10.510.10:FF:000129">
    <property type="entry name" value="cysteine-rich receptor-like protein kinase 10"/>
    <property type="match status" value="1"/>
</dbReference>
<evidence type="ECO:0000256" key="8">
    <source>
        <dbReference type="ARBA" id="ARBA00022729"/>
    </source>
</evidence>
<evidence type="ECO:0000256" key="7">
    <source>
        <dbReference type="ARBA" id="ARBA00022692"/>
    </source>
</evidence>
<feature type="binding site" evidence="17">
    <location>
        <position position="367"/>
    </location>
    <ligand>
        <name>ATP</name>
        <dbReference type="ChEBI" id="CHEBI:30616"/>
    </ligand>
</feature>
<evidence type="ECO:0000256" key="17">
    <source>
        <dbReference type="PROSITE-ProRule" id="PRU10141"/>
    </source>
</evidence>
<dbReference type="SMART" id="SM00220">
    <property type="entry name" value="S_TKc"/>
    <property type="match status" value="3"/>
</dbReference>
<evidence type="ECO:0000256" key="11">
    <source>
        <dbReference type="ARBA" id="ARBA00022777"/>
    </source>
</evidence>
<keyword evidence="5" id="KW-0723">Serine/threonine-protein kinase</keyword>
<keyword evidence="14" id="KW-0472">Membrane</keyword>
<keyword evidence="11" id="KW-0418">Kinase</keyword>
<feature type="domain" description="Protein kinase" evidence="18">
    <location>
        <begin position="339"/>
        <end position="626"/>
    </location>
</feature>
<dbReference type="PROSITE" id="PS00107">
    <property type="entry name" value="PROTEIN_KINASE_ATP"/>
    <property type="match status" value="1"/>
</dbReference>
<evidence type="ECO:0000256" key="15">
    <source>
        <dbReference type="ARBA" id="ARBA00023170"/>
    </source>
</evidence>
<keyword evidence="16" id="KW-0325">Glycoprotein</keyword>
<evidence type="ECO:0000256" key="6">
    <source>
        <dbReference type="ARBA" id="ARBA00022679"/>
    </source>
</evidence>
<evidence type="ECO:0000313" key="19">
    <source>
        <dbReference type="EnsemblPlants" id="TraesCS2A02G024200.1"/>
    </source>
</evidence>
<evidence type="ECO:0000256" key="13">
    <source>
        <dbReference type="ARBA" id="ARBA00022989"/>
    </source>
</evidence>
<dbReference type="Gene3D" id="3.30.200.20">
    <property type="entry name" value="Phosphorylase Kinase, domain 1"/>
    <property type="match status" value="3"/>
</dbReference>
<dbReference type="InterPro" id="IPR011009">
    <property type="entry name" value="Kinase-like_dom_sf"/>
</dbReference>
<dbReference type="Gramene" id="TraesCLE_scaffold_022809_01G000500.1">
    <property type="protein sequence ID" value="TraesCLE_scaffold_022809_01G000500.1"/>
    <property type="gene ID" value="TraesCLE_scaffold_022809_01G000500"/>
</dbReference>
<keyword evidence="7" id="KW-0812">Transmembrane</keyword>
<dbReference type="GO" id="GO:0002229">
    <property type="term" value="P:defense response to oomycetes"/>
    <property type="evidence" value="ECO:0007669"/>
    <property type="project" value="UniProtKB-ARBA"/>
</dbReference>
<reference evidence="19" key="1">
    <citation type="submission" date="2018-08" db="EMBL/GenBank/DDBJ databases">
        <authorList>
            <person name="Rossello M."/>
        </authorList>
    </citation>
    <scope>NUCLEOTIDE SEQUENCE [LARGE SCALE GENOMIC DNA]</scope>
    <source>
        <strain evidence="19">cv. Chinese Spring</strain>
    </source>
</reference>
<feature type="domain" description="Protein kinase" evidence="18">
    <location>
        <begin position="719"/>
        <end position="1012"/>
    </location>
</feature>
<evidence type="ECO:0000256" key="2">
    <source>
        <dbReference type="ARBA" id="ARBA00008536"/>
    </source>
</evidence>
<dbReference type="STRING" id="4565.A0A3B6APQ8"/>
<dbReference type="InterPro" id="IPR008271">
    <property type="entry name" value="Ser/Thr_kinase_AS"/>
</dbReference>
<evidence type="ECO:0000256" key="3">
    <source>
        <dbReference type="ARBA" id="ARBA00010217"/>
    </source>
</evidence>
<dbReference type="PROSITE" id="PS50011">
    <property type="entry name" value="PROTEIN_KINASE_DOM"/>
    <property type="match status" value="3"/>
</dbReference>
<keyword evidence="15" id="KW-0675">Receptor</keyword>
<evidence type="ECO:0000256" key="9">
    <source>
        <dbReference type="ARBA" id="ARBA00022737"/>
    </source>
</evidence>
<sequence>MDFALALLESITNNFSEELKIGSGGYGDSYRAVHNGEEIAVKKLHQFQGLDDKQFHNEIRNLTKISHKNVIRLIGYCHESRSKYLEHNGERVFAKSQERVLCFEYMQGGSLEKYIADETCTLDWPTCYKIIQGACDGLNHLHNGQEKAIFHLDLKPSNILLDKNMTPKIADLGLSRLVDSARSQQTEMRDGTLGYMPPEYIDNGIISNKFDVFSLVSIIIRMMDGNRGAYRYSEMSPHQFIDLVSEKWKERLQTISEGSSYEVDILQVRTCLEIALRCVDTDRRKRPTITDIVRELGEQNAEINTIMSLSRNPKANWLGEMHINMDFTLALIETITNNFSEDHKIGSGGYGDVYKAVHNGKKIAVKKLHRPLQGLDDKQLDSEFRNLSKVRHQNVARLIGYCYESQHKYMEHNEEHVDCILMVRIICFEYVSGGSLDRYIADESCGLDWPTCYDIITGTCEGLNHLHNGHGEPIFHLDLKPSNILLDKGMMPKIADVGLSRLLALTHTHKTEIVEGTMDYMPPEYLSRGLISKKFDVFSLGVIIIKIIAGNMGFPRSSEMSPNQFIALVTENWMKRLQPMSGRSSYEIEILQVRTCVEMALRCVDADRNKRPSIKEIIRELRSETIIALPTDHKSNLFGLASQSRASPAPDQPTDQIGADINTNLTKAEIKKIPSVPPAPAPHQSKGLTEAVTNLIEAEDKAILSTPPDNKFNWSSLDFQPSSMIAPDNSEDLILQGVLQNGEMVAVKKPLQAMQATQKQFENEVNLLMKLKHPNIVRLVGYCYDTQHLRIPHEGKFVFTWNTESLLCLEYVPNGTLENYISDASSGLDWHTRRKIIEGVSYGVQYLHEKSNGVIIHLDLKPANILLDGNMLPKITDFGLSRLYDQTHTIQTKVISGTRGYMPPEYVERGIITPMSDIFSLGVIIMEVVTGHRDYPYDIKKESEDFIELELQKWRNRLQQEPRYTTLEIDCHQIERCIQIGLICVNPERYKRPTMKTIIDMLQGLGSMNYYINNERQCS</sequence>
<dbReference type="Gene3D" id="1.10.510.10">
    <property type="entry name" value="Transferase(Phosphotransferase) domain 1"/>
    <property type="match status" value="3"/>
</dbReference>
<dbReference type="OrthoDB" id="647973at2759"/>
<dbReference type="OMA" id="ILQVRTC"/>
<dbReference type="Gramene" id="TraesCS2A03G0049900.1">
    <property type="protein sequence ID" value="TraesCS2A03G0049900.1.CDS"/>
    <property type="gene ID" value="TraesCS2A03G0049900"/>
</dbReference>
<dbReference type="PROSITE" id="PS00108">
    <property type="entry name" value="PROTEIN_KINASE_ST"/>
    <property type="match status" value="3"/>
</dbReference>
<evidence type="ECO:0000313" key="20">
    <source>
        <dbReference type="Proteomes" id="UP000019116"/>
    </source>
</evidence>
<dbReference type="Gramene" id="TraesROB_scaffold_058642_01G000100.1">
    <property type="protein sequence ID" value="TraesROB_scaffold_058642_01G000100.1"/>
    <property type="gene ID" value="TraesROB_scaffold_058642_01G000100"/>
</dbReference>
<keyword evidence="20" id="KW-1185">Reference proteome</keyword>
<comment type="similarity">
    <text evidence="2">In the N-terminal section; belongs to the leguminous lectin family.</text>
</comment>
<comment type="similarity">
    <text evidence="3">In the C-terminal section; belongs to the protein kinase superfamily. Ser/Thr protein kinase family.</text>
</comment>
<dbReference type="SMR" id="A0A3B6APQ8"/>
<protein>
    <recommendedName>
        <fullName evidence="18">Protein kinase domain-containing protein</fullName>
    </recommendedName>
</protein>
<accession>A0A3B6APQ8</accession>
<dbReference type="Gramene" id="TraesCAD_scaffold_054497_01G000200.1">
    <property type="protein sequence ID" value="TraesCAD_scaffold_054497_01G000200.1"/>
    <property type="gene ID" value="TraesCAD_scaffold_054497_01G000200"/>
</dbReference>
<dbReference type="FunFam" id="1.10.510.10:FF:000240">
    <property type="entry name" value="Lectin-domain containing receptor kinase A4.3"/>
    <property type="match status" value="1"/>
</dbReference>
<keyword evidence="6" id="KW-0808">Transferase</keyword>
<evidence type="ECO:0000256" key="5">
    <source>
        <dbReference type="ARBA" id="ARBA00022527"/>
    </source>
</evidence>
<reference evidence="19" key="2">
    <citation type="submission" date="2018-10" db="UniProtKB">
        <authorList>
            <consortium name="EnsemblPlants"/>
        </authorList>
    </citation>
    <scope>IDENTIFICATION</scope>
</reference>
<dbReference type="PANTHER" id="PTHR45707">
    <property type="entry name" value="C2 CALCIUM/LIPID-BINDING PLANT PHOSPHORIBOSYLTRANSFERASE FAMILY PROTEIN"/>
    <property type="match status" value="1"/>
</dbReference>
<dbReference type="Pfam" id="PF00069">
    <property type="entry name" value="Pkinase"/>
    <property type="match status" value="3"/>
</dbReference>
<proteinExistence type="inferred from homology"/>
<dbReference type="InterPro" id="IPR000719">
    <property type="entry name" value="Prot_kinase_dom"/>
</dbReference>
<keyword evidence="8" id="KW-0732">Signal</keyword>
<dbReference type="Gramene" id="TraesCS2A02G024200.1">
    <property type="protein sequence ID" value="TraesCS2A02G024200.1"/>
    <property type="gene ID" value="TraesCS2A02G024200"/>
</dbReference>
<dbReference type="Gramene" id="TraesWEE_scaffold_064266_01G000100.1">
    <property type="protein sequence ID" value="TraesWEE_scaffold_064266_01G000100.1"/>
    <property type="gene ID" value="TraesWEE_scaffold_064266_01G000100"/>
</dbReference>
<keyword evidence="13" id="KW-1133">Transmembrane helix</keyword>
<evidence type="ECO:0000259" key="18">
    <source>
        <dbReference type="PROSITE" id="PS50011"/>
    </source>
</evidence>
<organism evidence="19">
    <name type="scientific">Triticum aestivum</name>
    <name type="common">Wheat</name>
    <dbReference type="NCBI Taxonomy" id="4565"/>
    <lineage>
        <taxon>Eukaryota</taxon>
        <taxon>Viridiplantae</taxon>
        <taxon>Streptophyta</taxon>
        <taxon>Embryophyta</taxon>
        <taxon>Tracheophyta</taxon>
        <taxon>Spermatophyta</taxon>
        <taxon>Magnoliopsida</taxon>
        <taxon>Liliopsida</taxon>
        <taxon>Poales</taxon>
        <taxon>Poaceae</taxon>
        <taxon>BOP clade</taxon>
        <taxon>Pooideae</taxon>
        <taxon>Triticodae</taxon>
        <taxon>Triticeae</taxon>
        <taxon>Triticinae</taxon>
        <taxon>Triticum</taxon>
    </lineage>
</organism>
<dbReference type="InterPro" id="IPR017441">
    <property type="entry name" value="Protein_kinase_ATP_BS"/>
</dbReference>
<dbReference type="AlphaFoldDB" id="A0A3B6APQ8"/>
<keyword evidence="4" id="KW-1003">Cell membrane</keyword>
<keyword evidence="10 17" id="KW-0547">Nucleotide-binding</keyword>
<dbReference type="FunFam" id="1.10.510.10:FF:000870">
    <property type="entry name" value="OSJNBa0016N04.16-like protein"/>
    <property type="match status" value="1"/>
</dbReference>
<dbReference type="EnsemblPlants" id="TraesCS2A02G024200.1">
    <property type="protein sequence ID" value="TraesCS2A02G024200.1"/>
    <property type="gene ID" value="TraesCS2A02G024200"/>
</dbReference>
<evidence type="ECO:0000256" key="16">
    <source>
        <dbReference type="ARBA" id="ARBA00023180"/>
    </source>
</evidence>